<dbReference type="InterPro" id="IPR003115">
    <property type="entry name" value="ParB_N"/>
</dbReference>
<reference evidence="4 5" key="1">
    <citation type="journal article" date="2019" name="PLoS Negl. Trop. Dis.">
        <title>Revisiting the worldwide diversity of Leptospira species in the environment.</title>
        <authorList>
            <person name="Vincent A.T."/>
            <person name="Schiettekatte O."/>
            <person name="Bourhy P."/>
            <person name="Veyrier F.J."/>
            <person name="Picardeau M."/>
        </authorList>
    </citation>
    <scope>NUCLEOTIDE SEQUENCE [LARGE SCALE GENOMIC DNA]</scope>
    <source>
        <strain evidence="4 5">SSW18</strain>
    </source>
</reference>
<evidence type="ECO:0000313" key="4">
    <source>
        <dbReference type="EMBL" id="TGJ99876.1"/>
    </source>
</evidence>
<protein>
    <submittedName>
        <fullName evidence="4">ParB/RepB/Spo0J family partition protein</fullName>
    </submittedName>
</protein>
<dbReference type="Pfam" id="PF02195">
    <property type="entry name" value="ParB_N"/>
    <property type="match status" value="1"/>
</dbReference>
<evidence type="ECO:0000259" key="3">
    <source>
        <dbReference type="SMART" id="SM00470"/>
    </source>
</evidence>
<dbReference type="Gene3D" id="3.90.1530.30">
    <property type="match status" value="1"/>
</dbReference>
<dbReference type="CDD" id="cd16393">
    <property type="entry name" value="SPO0J_N"/>
    <property type="match status" value="1"/>
</dbReference>
<feature type="domain" description="ParB-like N-terminal" evidence="3">
    <location>
        <begin position="49"/>
        <end position="140"/>
    </location>
</feature>
<keyword evidence="2" id="KW-0238">DNA-binding</keyword>
<proteinExistence type="inferred from homology"/>
<dbReference type="FunFam" id="3.90.1530.30:FF:000001">
    <property type="entry name" value="Chromosome partitioning protein ParB"/>
    <property type="match status" value="1"/>
</dbReference>
<dbReference type="RefSeq" id="WP_135698382.1">
    <property type="nucleotide sequence ID" value="NZ_RQER01000008.1"/>
</dbReference>
<dbReference type="GO" id="GO:0003677">
    <property type="term" value="F:DNA binding"/>
    <property type="evidence" value="ECO:0007669"/>
    <property type="project" value="UniProtKB-KW"/>
</dbReference>
<name>A0A5R2AT19_9LEPT</name>
<evidence type="ECO:0000313" key="5">
    <source>
        <dbReference type="Proteomes" id="UP000297946"/>
    </source>
</evidence>
<dbReference type="Gene3D" id="1.10.10.730">
    <property type="entry name" value="KorB DNA-binding domain"/>
    <property type="match status" value="1"/>
</dbReference>
<dbReference type="GO" id="GO:0005694">
    <property type="term" value="C:chromosome"/>
    <property type="evidence" value="ECO:0007669"/>
    <property type="project" value="TreeGrafter"/>
</dbReference>
<sequence length="301" mass="33391">MTARKVFNTTQAFAGSGTKPSADRPTQSNLLLRELASNEEGPSAIAGYEKIPINRIQSENNPRTNFDPTSIKELAANIKEFGLIQPITVRKKGDTYFLIAGERRLRAVKLNGDEFIEAIIKNVDKIDPERVPEYKLIENIQREDLTDLEVALSISVIKSRKNLTVSNLVQTFHKSESWVKQKLAHASAINDLVSSGTISDASVIGKVPTSILMEVLPALKQNGKGVLSWLLPQAEAGIFPKQAEARQFAKSFKAGPKEEVGPGTRSREEILVASIERIDLKIAKLRKLKKKQEQELSLLRQ</sequence>
<dbReference type="InterPro" id="IPR050336">
    <property type="entry name" value="Chromosome_partition/occlusion"/>
</dbReference>
<comment type="similarity">
    <text evidence="1">Belongs to the ParB family.</text>
</comment>
<dbReference type="InterPro" id="IPR042075">
    <property type="entry name" value="KorB_DNA-db"/>
</dbReference>
<dbReference type="Proteomes" id="UP000297946">
    <property type="component" value="Unassembled WGS sequence"/>
</dbReference>
<dbReference type="SMART" id="SM00470">
    <property type="entry name" value="ParB"/>
    <property type="match status" value="1"/>
</dbReference>
<dbReference type="GO" id="GO:0007059">
    <property type="term" value="P:chromosome segregation"/>
    <property type="evidence" value="ECO:0007669"/>
    <property type="project" value="TreeGrafter"/>
</dbReference>
<dbReference type="SUPFAM" id="SSF110849">
    <property type="entry name" value="ParB/Sulfiredoxin"/>
    <property type="match status" value="1"/>
</dbReference>
<evidence type="ECO:0000256" key="1">
    <source>
        <dbReference type="ARBA" id="ARBA00006295"/>
    </source>
</evidence>
<organism evidence="4 5">
    <name type="scientific">Leptospira langatensis</name>
    <dbReference type="NCBI Taxonomy" id="2484983"/>
    <lineage>
        <taxon>Bacteria</taxon>
        <taxon>Pseudomonadati</taxon>
        <taxon>Spirochaetota</taxon>
        <taxon>Spirochaetia</taxon>
        <taxon>Leptospirales</taxon>
        <taxon>Leptospiraceae</taxon>
        <taxon>Leptospira</taxon>
    </lineage>
</organism>
<dbReference type="GO" id="GO:0045881">
    <property type="term" value="P:positive regulation of sporulation resulting in formation of a cellular spore"/>
    <property type="evidence" value="ECO:0007669"/>
    <property type="project" value="TreeGrafter"/>
</dbReference>
<dbReference type="AlphaFoldDB" id="A0A5R2AT19"/>
<evidence type="ECO:0000256" key="2">
    <source>
        <dbReference type="ARBA" id="ARBA00023125"/>
    </source>
</evidence>
<dbReference type="EMBL" id="RQER01000008">
    <property type="protein sequence ID" value="TGJ99876.1"/>
    <property type="molecule type" value="Genomic_DNA"/>
</dbReference>
<dbReference type="NCBIfam" id="TIGR00180">
    <property type="entry name" value="parB_part"/>
    <property type="match status" value="1"/>
</dbReference>
<dbReference type="InterPro" id="IPR004437">
    <property type="entry name" value="ParB/RepB/Spo0J"/>
</dbReference>
<comment type="caution">
    <text evidence="4">The sequence shown here is derived from an EMBL/GenBank/DDBJ whole genome shotgun (WGS) entry which is preliminary data.</text>
</comment>
<accession>A0A5R2AT19</accession>
<dbReference type="InterPro" id="IPR036086">
    <property type="entry name" value="ParB/Sulfiredoxin_sf"/>
</dbReference>
<dbReference type="PANTHER" id="PTHR33375:SF1">
    <property type="entry name" value="CHROMOSOME-PARTITIONING PROTEIN PARB-RELATED"/>
    <property type="match status" value="1"/>
</dbReference>
<dbReference type="PANTHER" id="PTHR33375">
    <property type="entry name" value="CHROMOSOME-PARTITIONING PROTEIN PARB-RELATED"/>
    <property type="match status" value="1"/>
</dbReference>
<gene>
    <name evidence="4" type="ORF">EHO57_14045</name>
</gene>